<dbReference type="STRING" id="3088.A0A383V845"/>
<dbReference type="EMBL" id="FNXT01000071">
    <property type="protein sequence ID" value="SZX60516.1"/>
    <property type="molecule type" value="Genomic_DNA"/>
</dbReference>
<dbReference type="InterPro" id="IPR016040">
    <property type="entry name" value="NAD(P)-bd_dom"/>
</dbReference>
<dbReference type="SUPFAM" id="SSF51735">
    <property type="entry name" value="NAD(P)-binding Rossmann-fold domains"/>
    <property type="match status" value="1"/>
</dbReference>
<dbReference type="Gene3D" id="3.40.50.720">
    <property type="entry name" value="NAD(P)-binding Rossmann-like Domain"/>
    <property type="match status" value="1"/>
</dbReference>
<dbReference type="AlphaFoldDB" id="A0A383V845"/>
<proteinExistence type="predicted"/>
<gene>
    <name evidence="2" type="ORF">BQ4739_LOCUS1055</name>
</gene>
<accession>A0A383V845</accession>
<reference evidence="2 3" key="1">
    <citation type="submission" date="2016-10" db="EMBL/GenBank/DDBJ databases">
        <authorList>
            <person name="Cai Z."/>
        </authorList>
    </citation>
    <scope>NUCLEOTIDE SEQUENCE [LARGE SCALE GENOMIC DNA]</scope>
</reference>
<evidence type="ECO:0000259" key="1">
    <source>
        <dbReference type="Pfam" id="PF13460"/>
    </source>
</evidence>
<dbReference type="PANTHER" id="PTHR15020">
    <property type="entry name" value="FLAVIN REDUCTASE-RELATED"/>
    <property type="match status" value="1"/>
</dbReference>
<organism evidence="2 3">
    <name type="scientific">Tetradesmus obliquus</name>
    <name type="common">Green alga</name>
    <name type="synonym">Acutodesmus obliquus</name>
    <dbReference type="NCBI Taxonomy" id="3088"/>
    <lineage>
        <taxon>Eukaryota</taxon>
        <taxon>Viridiplantae</taxon>
        <taxon>Chlorophyta</taxon>
        <taxon>core chlorophytes</taxon>
        <taxon>Chlorophyceae</taxon>
        <taxon>CS clade</taxon>
        <taxon>Sphaeropleales</taxon>
        <taxon>Scenedesmaceae</taxon>
        <taxon>Tetradesmus</taxon>
    </lineage>
</organism>
<feature type="domain" description="NAD(P)-binding" evidence="1">
    <location>
        <begin position="8"/>
        <end position="207"/>
    </location>
</feature>
<sequence>MPVNVVFGAGGPTGLECVKRLLAVSTDPVRAVVRDPAAHGDKLRQAAGDATSRLQVVAGDVTDPDSLTAALADAAGVIFAASGKGYWSAAAVDNQGVKNVADAAKAAGNVSRVVLVSSMLTHPSNRFHPIRVLLNNIRWSLMDNKFKGEEALSSSGLSYTIVKPGGLTNAPGGTVQLRADVDATREVGAGSISRADVAAVCVEALTNAAAANKALSIHGTKQLLAEGQGLEGEITRLFGNI</sequence>
<dbReference type="CDD" id="cd05243">
    <property type="entry name" value="SDR_a5"/>
    <property type="match status" value="1"/>
</dbReference>
<protein>
    <recommendedName>
        <fullName evidence="1">NAD(P)-binding domain-containing protein</fullName>
    </recommendedName>
</protein>
<evidence type="ECO:0000313" key="3">
    <source>
        <dbReference type="Proteomes" id="UP000256970"/>
    </source>
</evidence>
<keyword evidence="3" id="KW-1185">Reference proteome</keyword>
<dbReference type="Proteomes" id="UP000256970">
    <property type="component" value="Unassembled WGS sequence"/>
</dbReference>
<dbReference type="InterPro" id="IPR036291">
    <property type="entry name" value="NAD(P)-bd_dom_sf"/>
</dbReference>
<name>A0A383V845_TETOB</name>
<dbReference type="PANTHER" id="PTHR15020:SF11">
    <property type="entry name" value="OS06G0360300 PROTEIN"/>
    <property type="match status" value="1"/>
</dbReference>
<evidence type="ECO:0000313" key="2">
    <source>
        <dbReference type="EMBL" id="SZX60516.1"/>
    </source>
</evidence>
<dbReference type="Pfam" id="PF13460">
    <property type="entry name" value="NAD_binding_10"/>
    <property type="match status" value="1"/>
</dbReference>